<accession>A0A6A4GMS8</accession>
<name>A0A6A4GMS8_9AGAR</name>
<keyword evidence="2" id="KW-1185">Reference proteome</keyword>
<reference evidence="1" key="1">
    <citation type="journal article" date="2019" name="Environ. Microbiol.">
        <title>Fungal ecological strategies reflected in gene transcription - a case study of two litter decomposers.</title>
        <authorList>
            <person name="Barbi F."/>
            <person name="Kohler A."/>
            <person name="Barry K."/>
            <person name="Baskaran P."/>
            <person name="Daum C."/>
            <person name="Fauchery L."/>
            <person name="Ihrmark K."/>
            <person name="Kuo A."/>
            <person name="LaButti K."/>
            <person name="Lipzen A."/>
            <person name="Morin E."/>
            <person name="Grigoriev I.V."/>
            <person name="Henrissat B."/>
            <person name="Lindahl B."/>
            <person name="Martin F."/>
        </authorList>
    </citation>
    <scope>NUCLEOTIDE SEQUENCE</scope>
    <source>
        <strain evidence="1">JB14</strain>
    </source>
</reference>
<protein>
    <submittedName>
        <fullName evidence="1">Uncharacterized protein</fullName>
    </submittedName>
</protein>
<dbReference type="EMBL" id="ML769826">
    <property type="protein sequence ID" value="KAE9387072.1"/>
    <property type="molecule type" value="Genomic_DNA"/>
</dbReference>
<gene>
    <name evidence="1" type="ORF">BT96DRAFT_948654</name>
</gene>
<dbReference type="Proteomes" id="UP000799118">
    <property type="component" value="Unassembled WGS sequence"/>
</dbReference>
<organism evidence="1 2">
    <name type="scientific">Gymnopus androsaceus JB14</name>
    <dbReference type="NCBI Taxonomy" id="1447944"/>
    <lineage>
        <taxon>Eukaryota</taxon>
        <taxon>Fungi</taxon>
        <taxon>Dikarya</taxon>
        <taxon>Basidiomycota</taxon>
        <taxon>Agaricomycotina</taxon>
        <taxon>Agaricomycetes</taxon>
        <taxon>Agaricomycetidae</taxon>
        <taxon>Agaricales</taxon>
        <taxon>Marasmiineae</taxon>
        <taxon>Omphalotaceae</taxon>
        <taxon>Gymnopus</taxon>
    </lineage>
</organism>
<sequence length="115" mass="12961">MGGGGDADLQLMVPESDEWHKQWLILAKRGGKSIGSLTVKKYCKWKDNGWYNIFDEQFGRSSKVDHPVVCNSIAPISPILKEDDDIDDIHWPPTPGNKPSSKIVNDKIHNIISKY</sequence>
<evidence type="ECO:0000313" key="1">
    <source>
        <dbReference type="EMBL" id="KAE9387072.1"/>
    </source>
</evidence>
<dbReference type="OrthoDB" id="2685034at2759"/>
<dbReference type="AlphaFoldDB" id="A0A6A4GMS8"/>
<proteinExistence type="predicted"/>
<evidence type="ECO:0000313" key="2">
    <source>
        <dbReference type="Proteomes" id="UP000799118"/>
    </source>
</evidence>